<dbReference type="VEuPathDB" id="FungiDB:ASPSYDRAFT_79335"/>
<protein>
    <submittedName>
        <fullName evidence="1">Uncharacterized protein</fullName>
    </submittedName>
</protein>
<dbReference type="RefSeq" id="XP_040701929.1">
    <property type="nucleotide sequence ID" value="XM_040850991.1"/>
</dbReference>
<organism evidence="1 2">
    <name type="scientific">Aspergillus sydowii CBS 593.65</name>
    <dbReference type="NCBI Taxonomy" id="1036612"/>
    <lineage>
        <taxon>Eukaryota</taxon>
        <taxon>Fungi</taxon>
        <taxon>Dikarya</taxon>
        <taxon>Ascomycota</taxon>
        <taxon>Pezizomycotina</taxon>
        <taxon>Eurotiomycetes</taxon>
        <taxon>Eurotiomycetidae</taxon>
        <taxon>Eurotiales</taxon>
        <taxon>Aspergillaceae</taxon>
        <taxon>Aspergillus</taxon>
        <taxon>Aspergillus subgen. Nidulantes</taxon>
    </lineage>
</organism>
<reference evidence="2" key="1">
    <citation type="journal article" date="2017" name="Genome Biol.">
        <title>Comparative genomics reveals high biological diversity and specific adaptations in the industrially and medically important fungal genus Aspergillus.</title>
        <authorList>
            <person name="de Vries R.P."/>
            <person name="Riley R."/>
            <person name="Wiebenga A."/>
            <person name="Aguilar-Osorio G."/>
            <person name="Amillis S."/>
            <person name="Uchima C.A."/>
            <person name="Anderluh G."/>
            <person name="Asadollahi M."/>
            <person name="Askin M."/>
            <person name="Barry K."/>
            <person name="Battaglia E."/>
            <person name="Bayram O."/>
            <person name="Benocci T."/>
            <person name="Braus-Stromeyer S.A."/>
            <person name="Caldana C."/>
            <person name="Canovas D."/>
            <person name="Cerqueira G.C."/>
            <person name="Chen F."/>
            <person name="Chen W."/>
            <person name="Choi C."/>
            <person name="Clum A."/>
            <person name="Dos Santos R.A."/>
            <person name="Damasio A.R."/>
            <person name="Diallinas G."/>
            <person name="Emri T."/>
            <person name="Fekete E."/>
            <person name="Flipphi M."/>
            <person name="Freyberg S."/>
            <person name="Gallo A."/>
            <person name="Gournas C."/>
            <person name="Habgood R."/>
            <person name="Hainaut M."/>
            <person name="Harispe M.L."/>
            <person name="Henrissat B."/>
            <person name="Hilden K.S."/>
            <person name="Hope R."/>
            <person name="Hossain A."/>
            <person name="Karabika E."/>
            <person name="Karaffa L."/>
            <person name="Karanyi Z."/>
            <person name="Krasevec N."/>
            <person name="Kuo A."/>
            <person name="Kusch H."/>
            <person name="LaButti K."/>
            <person name="Lagendijk E.L."/>
            <person name="Lapidus A."/>
            <person name="Levasseur A."/>
            <person name="Lindquist E."/>
            <person name="Lipzen A."/>
            <person name="Logrieco A.F."/>
            <person name="MacCabe A."/>
            <person name="Maekelae M.R."/>
            <person name="Malavazi I."/>
            <person name="Melin P."/>
            <person name="Meyer V."/>
            <person name="Mielnichuk N."/>
            <person name="Miskei M."/>
            <person name="Molnar A.P."/>
            <person name="Mule G."/>
            <person name="Ngan C.Y."/>
            <person name="Orejas M."/>
            <person name="Orosz E."/>
            <person name="Ouedraogo J.P."/>
            <person name="Overkamp K.M."/>
            <person name="Park H.-S."/>
            <person name="Perrone G."/>
            <person name="Piumi F."/>
            <person name="Punt P.J."/>
            <person name="Ram A.F."/>
            <person name="Ramon A."/>
            <person name="Rauscher S."/>
            <person name="Record E."/>
            <person name="Riano-Pachon D.M."/>
            <person name="Robert V."/>
            <person name="Roehrig J."/>
            <person name="Ruller R."/>
            <person name="Salamov A."/>
            <person name="Salih N.S."/>
            <person name="Samson R.A."/>
            <person name="Sandor E."/>
            <person name="Sanguinetti M."/>
            <person name="Schuetze T."/>
            <person name="Sepcic K."/>
            <person name="Shelest E."/>
            <person name="Sherlock G."/>
            <person name="Sophianopoulou V."/>
            <person name="Squina F.M."/>
            <person name="Sun H."/>
            <person name="Susca A."/>
            <person name="Todd R.B."/>
            <person name="Tsang A."/>
            <person name="Unkles S.E."/>
            <person name="van de Wiele N."/>
            <person name="van Rossen-Uffink D."/>
            <person name="Oliveira J.V."/>
            <person name="Vesth T.C."/>
            <person name="Visser J."/>
            <person name="Yu J.-H."/>
            <person name="Zhou M."/>
            <person name="Andersen M.R."/>
            <person name="Archer D.B."/>
            <person name="Baker S.E."/>
            <person name="Benoit I."/>
            <person name="Brakhage A.A."/>
            <person name="Braus G.H."/>
            <person name="Fischer R."/>
            <person name="Frisvad J.C."/>
            <person name="Goldman G.H."/>
            <person name="Houbraken J."/>
            <person name="Oakley B."/>
            <person name="Pocsi I."/>
            <person name="Scazzocchio C."/>
            <person name="Seiboth B."/>
            <person name="vanKuyk P.A."/>
            <person name="Wortman J."/>
            <person name="Dyer P.S."/>
            <person name="Grigoriev I.V."/>
        </authorList>
    </citation>
    <scope>NUCLEOTIDE SEQUENCE [LARGE SCALE GENOMIC DNA]</scope>
    <source>
        <strain evidence="2">CBS 593.65</strain>
    </source>
</reference>
<accession>A0A1L9TFQ3</accession>
<evidence type="ECO:0000313" key="2">
    <source>
        <dbReference type="Proteomes" id="UP000184356"/>
    </source>
</evidence>
<gene>
    <name evidence="1" type="ORF">ASPSYDRAFT_79335</name>
</gene>
<sequence>MTARGIVEMEPRLSKISADGFCNAAINGEAIPDSLGGCHLLCVIRGIRYHHGFGTELRGRKIINMTLNARSIMSNIIPDMTAHDDMPYCIWHPDVATAETYRKLAAQYPQMRYQVGRACAVAGYVDLYKELNLLPDVHIAEEARDNRCTEIYDLIMGAEAKFDVMNDYNRTINIENPPKSYRNGDTQVRSLLEVKRAHERNWQFAYSFRYFDITEDMNIDSHTTSGDEAITADVTPPLILTAAYYGDIDRYVRLRRPMMIYRENVCVVRGIFHNTMFAKWWSLQDLTDIPASSQIEAAISARFIMNNDLSYMLAHPKATPYCIWYPNVASWSTYLELAKRIPEMAGMLVEAKECPNPFFLEDLKRCAVEHGIDPDCSWPQNEPWRWDPIGCTVRQVVLQGPPLSLDNKVDVRHVVADTDYASIYNWYRCSISQVEAFVCAPEEWRHNGLRDIENLYKDGTLLDKFQQMGL</sequence>
<dbReference type="EMBL" id="KV878587">
    <property type="protein sequence ID" value="OJJ58123.1"/>
    <property type="molecule type" value="Genomic_DNA"/>
</dbReference>
<dbReference type="OrthoDB" id="4360026at2759"/>
<dbReference type="GeneID" id="63767064"/>
<dbReference type="AlphaFoldDB" id="A0A1L9TFQ3"/>
<keyword evidence="2" id="KW-1185">Reference proteome</keyword>
<proteinExistence type="predicted"/>
<name>A0A1L9TFQ3_9EURO</name>
<evidence type="ECO:0000313" key="1">
    <source>
        <dbReference type="EMBL" id="OJJ58123.1"/>
    </source>
</evidence>
<dbReference type="Proteomes" id="UP000184356">
    <property type="component" value="Unassembled WGS sequence"/>
</dbReference>